<evidence type="ECO:0000256" key="1">
    <source>
        <dbReference type="ARBA" id="ARBA00001933"/>
    </source>
</evidence>
<dbReference type="PANTHER" id="PTHR42743">
    <property type="entry name" value="AMINO-ACID AMINOTRANSFERASE"/>
    <property type="match status" value="1"/>
</dbReference>
<dbReference type="Proteomes" id="UP000825679">
    <property type="component" value="Chromosome"/>
</dbReference>
<comment type="catalytic activity">
    <reaction evidence="9">
        <text>4-amino-4-deoxychorismate = 4-aminobenzoate + pyruvate + H(+)</text>
        <dbReference type="Rhea" id="RHEA:16201"/>
        <dbReference type="ChEBI" id="CHEBI:15361"/>
        <dbReference type="ChEBI" id="CHEBI:15378"/>
        <dbReference type="ChEBI" id="CHEBI:17836"/>
        <dbReference type="ChEBI" id="CHEBI:58406"/>
        <dbReference type="EC" id="4.1.3.38"/>
    </reaction>
</comment>
<dbReference type="InterPro" id="IPR043132">
    <property type="entry name" value="BCAT-like_C"/>
</dbReference>
<keyword evidence="6 10" id="KW-0456">Lyase</keyword>
<name>A0ABX8Z665_9NEIS</name>
<dbReference type="InterPro" id="IPR050571">
    <property type="entry name" value="Class-IV_PLP-Dep_Aminotrnsfr"/>
</dbReference>
<dbReference type="Gene3D" id="3.30.470.10">
    <property type="match status" value="1"/>
</dbReference>
<organism evidence="10 11">
    <name type="scientific">Deefgea tanakiae</name>
    <dbReference type="NCBI Taxonomy" id="2865840"/>
    <lineage>
        <taxon>Bacteria</taxon>
        <taxon>Pseudomonadati</taxon>
        <taxon>Pseudomonadota</taxon>
        <taxon>Betaproteobacteria</taxon>
        <taxon>Neisseriales</taxon>
        <taxon>Chitinibacteraceae</taxon>
        <taxon>Deefgea</taxon>
    </lineage>
</organism>
<dbReference type="GO" id="GO:0008696">
    <property type="term" value="F:4-amino-4-deoxychorismate lyase activity"/>
    <property type="evidence" value="ECO:0007669"/>
    <property type="project" value="UniProtKB-EC"/>
</dbReference>
<evidence type="ECO:0000256" key="4">
    <source>
        <dbReference type="ARBA" id="ARBA00022898"/>
    </source>
</evidence>
<comment type="similarity">
    <text evidence="2">Belongs to the class-IV pyridoxal-phosphate-dependent aminotransferase family.</text>
</comment>
<dbReference type="RefSeq" id="WP_221006431.1">
    <property type="nucleotide sequence ID" value="NZ_CP081150.1"/>
</dbReference>
<dbReference type="NCBIfam" id="TIGR03461">
    <property type="entry name" value="pabC_Proteo"/>
    <property type="match status" value="1"/>
</dbReference>
<evidence type="ECO:0000256" key="6">
    <source>
        <dbReference type="ARBA" id="ARBA00023239"/>
    </source>
</evidence>
<keyword evidence="5" id="KW-0289">Folate biosynthesis</keyword>
<proteinExistence type="inferred from homology"/>
<dbReference type="EC" id="4.1.3.38" evidence="8"/>
<evidence type="ECO:0000313" key="10">
    <source>
        <dbReference type="EMBL" id="QZA78056.1"/>
    </source>
</evidence>
<keyword evidence="11" id="KW-1185">Reference proteome</keyword>
<gene>
    <name evidence="10" type="primary">pabC</name>
    <name evidence="10" type="ORF">K4H28_01020</name>
</gene>
<evidence type="ECO:0000313" key="11">
    <source>
        <dbReference type="Proteomes" id="UP000825679"/>
    </source>
</evidence>
<dbReference type="SUPFAM" id="SSF56752">
    <property type="entry name" value="D-aminoacid aminotransferase-like PLP-dependent enzymes"/>
    <property type="match status" value="1"/>
</dbReference>
<evidence type="ECO:0000256" key="8">
    <source>
        <dbReference type="ARBA" id="ARBA00035676"/>
    </source>
</evidence>
<dbReference type="NCBIfam" id="NF004761">
    <property type="entry name" value="PRK06092.1"/>
    <property type="match status" value="1"/>
</dbReference>
<dbReference type="Pfam" id="PF01063">
    <property type="entry name" value="Aminotran_4"/>
    <property type="match status" value="1"/>
</dbReference>
<dbReference type="Gene3D" id="3.20.10.10">
    <property type="entry name" value="D-amino Acid Aminotransferase, subunit A, domain 2"/>
    <property type="match status" value="1"/>
</dbReference>
<evidence type="ECO:0000256" key="7">
    <source>
        <dbReference type="ARBA" id="ARBA00035633"/>
    </source>
</evidence>
<dbReference type="InterPro" id="IPR017824">
    <property type="entry name" value="Aminodeoxychorismate_lyase_IV"/>
</dbReference>
<protein>
    <recommendedName>
        <fullName evidence="8">aminodeoxychorismate lyase</fullName>
        <ecNumber evidence="8">4.1.3.38</ecNumber>
    </recommendedName>
</protein>
<evidence type="ECO:0000256" key="3">
    <source>
        <dbReference type="ARBA" id="ARBA00011738"/>
    </source>
</evidence>
<dbReference type="InterPro" id="IPR001544">
    <property type="entry name" value="Aminotrans_IV"/>
</dbReference>
<evidence type="ECO:0000256" key="9">
    <source>
        <dbReference type="ARBA" id="ARBA00049529"/>
    </source>
</evidence>
<dbReference type="PANTHER" id="PTHR42743:SF2">
    <property type="entry name" value="AMINODEOXYCHORISMATE LYASE"/>
    <property type="match status" value="1"/>
</dbReference>
<reference evidence="10 11" key="1">
    <citation type="submission" date="2021-08" db="EMBL/GenBank/DDBJ databases">
        <title>complete genome sequencing of Deefgea sp. D25.</title>
        <authorList>
            <person name="Bae J.-W."/>
            <person name="Gim D.-H."/>
        </authorList>
    </citation>
    <scope>NUCLEOTIDE SEQUENCE [LARGE SCALE GENOMIC DNA]</scope>
    <source>
        <strain evidence="10 11">D25</strain>
    </source>
</reference>
<evidence type="ECO:0000256" key="2">
    <source>
        <dbReference type="ARBA" id="ARBA00009320"/>
    </source>
</evidence>
<accession>A0ABX8Z665</accession>
<comment type="cofactor">
    <cofactor evidence="1">
        <name>pyridoxal 5'-phosphate</name>
        <dbReference type="ChEBI" id="CHEBI:597326"/>
    </cofactor>
</comment>
<evidence type="ECO:0000256" key="5">
    <source>
        <dbReference type="ARBA" id="ARBA00022909"/>
    </source>
</evidence>
<dbReference type="InterPro" id="IPR043131">
    <property type="entry name" value="BCAT-like_N"/>
</dbReference>
<comment type="pathway">
    <text evidence="7">Cofactor biosynthesis; tetrahydrofolate biosynthesis; 4-aminobenzoate from chorismate: step 2/2.</text>
</comment>
<dbReference type="EMBL" id="CP081150">
    <property type="protein sequence ID" value="QZA78056.1"/>
    <property type="molecule type" value="Genomic_DNA"/>
</dbReference>
<sequence length="268" mass="29476">MRLVNGASSDSLNLSDRAIQFGDGVFRTMKVTAGQIEFWSQHYAKLASDCARLGIVAPSEAILLAEIAQLAPVDHSIKIIVTRGESARGYMMPADIVPNRIVQRAALPLYASNLYTEGAVLRVCETQASWQPALAGVKHLNRLENVLARREWSDPAIFDGLMLDRDGFVIEGVMSNVFALINGVWSTPKLDCSGVAGVYRDMLLNMNACDDIHAIECDLKLVDLFAADAIFVCNSLAGCVPVRAIEQHRFPLKPRLINQLQQALRQVR</sequence>
<dbReference type="InterPro" id="IPR036038">
    <property type="entry name" value="Aminotransferase-like"/>
</dbReference>
<keyword evidence="4" id="KW-0663">Pyridoxal phosphate</keyword>
<dbReference type="CDD" id="cd01559">
    <property type="entry name" value="ADCL_like"/>
    <property type="match status" value="1"/>
</dbReference>
<comment type="subunit">
    <text evidence="3">Homodimer.</text>
</comment>